<evidence type="ECO:0000256" key="1">
    <source>
        <dbReference type="ARBA" id="ARBA00022563"/>
    </source>
</evidence>
<dbReference type="GO" id="GO:0006730">
    <property type="term" value="P:one-carbon metabolic process"/>
    <property type="evidence" value="ECO:0007669"/>
    <property type="project" value="UniProtKB-KW"/>
</dbReference>
<dbReference type="InterPro" id="IPR004810">
    <property type="entry name" value="PurU"/>
</dbReference>
<evidence type="ECO:0000256" key="2">
    <source>
        <dbReference type="ARBA" id="ARBA00022801"/>
    </source>
</evidence>
<dbReference type="PANTHER" id="PTHR42706:SF1">
    <property type="entry name" value="FORMYLTETRAHYDROFOLATE DEFORMYLASE 2, MITOCHONDRIAL"/>
    <property type="match status" value="1"/>
</dbReference>
<dbReference type="InterPro" id="IPR002376">
    <property type="entry name" value="Formyl_transf_N"/>
</dbReference>
<keyword evidence="2 4" id="KW-0378">Hydrolase</keyword>
<dbReference type="GO" id="GO:0006189">
    <property type="term" value="P:'de novo' IMP biosynthetic process"/>
    <property type="evidence" value="ECO:0007669"/>
    <property type="project" value="InterPro"/>
</dbReference>
<organism evidence="4">
    <name type="scientific">hydrothermal vent metagenome</name>
    <dbReference type="NCBI Taxonomy" id="652676"/>
    <lineage>
        <taxon>unclassified sequences</taxon>
        <taxon>metagenomes</taxon>
        <taxon>ecological metagenomes</taxon>
    </lineage>
</organism>
<dbReference type="PROSITE" id="PS51671">
    <property type="entry name" value="ACT"/>
    <property type="match status" value="1"/>
</dbReference>
<dbReference type="InterPro" id="IPR044074">
    <property type="entry name" value="PurU_ACT"/>
</dbReference>
<dbReference type="SUPFAM" id="SSF53328">
    <property type="entry name" value="Formyltransferase"/>
    <property type="match status" value="1"/>
</dbReference>
<dbReference type="AlphaFoldDB" id="A0A1W1D7R5"/>
<dbReference type="NCBIfam" id="NF004684">
    <property type="entry name" value="PRK06027.1"/>
    <property type="match status" value="1"/>
</dbReference>
<dbReference type="EC" id="3.5.1.10" evidence="4"/>
<dbReference type="CDD" id="cd04875">
    <property type="entry name" value="ACT_F4HF-DF"/>
    <property type="match status" value="1"/>
</dbReference>
<reference evidence="4" key="1">
    <citation type="submission" date="2016-10" db="EMBL/GenBank/DDBJ databases">
        <authorList>
            <person name="de Groot N.N."/>
        </authorList>
    </citation>
    <scope>NUCLEOTIDE SEQUENCE</scope>
</reference>
<dbReference type="InterPro" id="IPR002912">
    <property type="entry name" value="ACT_dom"/>
</dbReference>
<dbReference type="PRINTS" id="PR01575">
    <property type="entry name" value="FFH4HYDRLASE"/>
</dbReference>
<evidence type="ECO:0000313" key="4">
    <source>
        <dbReference type="EMBL" id="SFV76661.1"/>
    </source>
</evidence>
<sequence>MSVYRLLISCPDAHGLVAAVSQFILTHNGNIKEAHHHLDEPNKRFFMRIEIEASSISCSLEELKQIFRTLAIQYDMSWQINDATKLKRILIMGSKSSHCVADLLHRDHEKELEGEVVGVLSNHQRLGKIASWYDVDFKQVEINTNTKDADIAKMTKAVDLFNPDVIVLARYMQIIPKDLCEKYAGKIINIHHSFLPSFVGANPYKRAADRGVKLIGATCHYVTADLDEGPIIEQDVIRVDHGNSSNDMKKMGQDVEKITLAKGLQYHLEDRVLTCNNKTIVFN</sequence>
<dbReference type="Gene3D" id="3.30.70.260">
    <property type="match status" value="1"/>
</dbReference>
<accession>A0A1W1D7R5</accession>
<evidence type="ECO:0000259" key="3">
    <source>
        <dbReference type="PROSITE" id="PS51671"/>
    </source>
</evidence>
<dbReference type="NCBIfam" id="TIGR00655">
    <property type="entry name" value="PurU"/>
    <property type="match status" value="1"/>
</dbReference>
<gene>
    <name evidence="4" type="ORF">MNB_SUP05-4-336</name>
</gene>
<protein>
    <submittedName>
        <fullName evidence="4">Formyltetrahydrofolate deformylase</fullName>
        <ecNumber evidence="4">3.5.1.10</ecNumber>
    </submittedName>
</protein>
<dbReference type="GO" id="GO:0008864">
    <property type="term" value="F:formyltetrahydrofolate deformylase activity"/>
    <property type="evidence" value="ECO:0007669"/>
    <property type="project" value="UniProtKB-EC"/>
</dbReference>
<proteinExistence type="inferred from homology"/>
<feature type="domain" description="ACT" evidence="3">
    <location>
        <begin position="5"/>
        <end position="77"/>
    </location>
</feature>
<dbReference type="PANTHER" id="PTHR42706">
    <property type="entry name" value="FORMYLTETRAHYDROFOLATE DEFORMYLASE"/>
    <property type="match status" value="1"/>
</dbReference>
<keyword evidence="1" id="KW-0554">One-carbon metabolism</keyword>
<dbReference type="HAMAP" id="MF_01927">
    <property type="entry name" value="PurU"/>
    <property type="match status" value="1"/>
</dbReference>
<dbReference type="InterPro" id="IPR036477">
    <property type="entry name" value="Formyl_transf_N_sf"/>
</dbReference>
<dbReference type="SUPFAM" id="SSF55021">
    <property type="entry name" value="ACT-like"/>
    <property type="match status" value="1"/>
</dbReference>
<name>A0A1W1D7R5_9ZZZZ</name>
<dbReference type="PIRSF" id="PIRSF036480">
    <property type="entry name" value="FormyFH4_hydr"/>
    <property type="match status" value="1"/>
</dbReference>
<dbReference type="Gene3D" id="3.40.50.170">
    <property type="entry name" value="Formyl transferase, N-terminal domain"/>
    <property type="match status" value="1"/>
</dbReference>
<dbReference type="EMBL" id="FPHR01000006">
    <property type="protein sequence ID" value="SFV76661.1"/>
    <property type="molecule type" value="Genomic_DNA"/>
</dbReference>
<dbReference type="Pfam" id="PF00551">
    <property type="entry name" value="Formyl_trans_N"/>
    <property type="match status" value="1"/>
</dbReference>
<dbReference type="InterPro" id="IPR045865">
    <property type="entry name" value="ACT-like_dom_sf"/>
</dbReference>